<dbReference type="InterPro" id="IPR006439">
    <property type="entry name" value="HAD-SF_hydro_IA"/>
</dbReference>
<dbReference type="Proteomes" id="UP000604046">
    <property type="component" value="Unassembled WGS sequence"/>
</dbReference>
<sequence length="239" mass="26327">MSEASPSPDAFEGIQLVIFDQYKTLTEGNSDPEREIIREFKLEQEYSQVEAVVCGTKWDEVGGEASYLDALVAGLGLPDSMETRDTLKSILQRDQAQESVVPEAAGVLQELKGRGYQLAILSNAATPQYTHVLQHESLREILDPALCFFSFQLGLVKPDPRVFDRICEAARVPKSASLMVGDSVRSDFNGSQAAGVAKQVLLDPRGEHADVHPRIVGLSKLLDLLPPMQKTERNSTFRL</sequence>
<dbReference type="InterPro" id="IPR036412">
    <property type="entry name" value="HAD-like_sf"/>
</dbReference>
<comment type="caution">
    <text evidence="2">The sequence shown here is derived from an EMBL/GenBank/DDBJ whole genome shotgun (WGS) entry which is preliminary data.</text>
</comment>
<gene>
    <name evidence="2" type="primary">hdl IVa</name>
    <name evidence="2" type="ORF">SNAT2548_LOCUS22982</name>
</gene>
<keyword evidence="3" id="KW-1185">Reference proteome</keyword>
<dbReference type="Pfam" id="PF00702">
    <property type="entry name" value="Hydrolase"/>
    <property type="match status" value="1"/>
</dbReference>
<dbReference type="OrthoDB" id="444127at2759"/>
<keyword evidence="1" id="KW-0378">Hydrolase</keyword>
<dbReference type="SFLD" id="SFLDG01129">
    <property type="entry name" value="C1.5:_HAD__Beta-PGM__Phosphata"/>
    <property type="match status" value="1"/>
</dbReference>
<dbReference type="AlphaFoldDB" id="A0A812R779"/>
<dbReference type="Gene3D" id="3.40.50.1000">
    <property type="entry name" value="HAD superfamily/HAD-like"/>
    <property type="match status" value="1"/>
</dbReference>
<dbReference type="InterPro" id="IPR023214">
    <property type="entry name" value="HAD_sf"/>
</dbReference>
<dbReference type="InterPro" id="IPR051540">
    <property type="entry name" value="S-2-haloacid_dehalogenase"/>
</dbReference>
<evidence type="ECO:0000313" key="3">
    <source>
        <dbReference type="Proteomes" id="UP000604046"/>
    </source>
</evidence>
<dbReference type="EMBL" id="CAJNDS010002304">
    <property type="protein sequence ID" value="CAE7422600.1"/>
    <property type="molecule type" value="Genomic_DNA"/>
</dbReference>
<dbReference type="NCBIfam" id="TIGR01549">
    <property type="entry name" value="HAD-SF-IA-v1"/>
    <property type="match status" value="1"/>
</dbReference>
<reference evidence="2" key="1">
    <citation type="submission" date="2021-02" db="EMBL/GenBank/DDBJ databases">
        <authorList>
            <person name="Dougan E. K."/>
            <person name="Rhodes N."/>
            <person name="Thang M."/>
            <person name="Chan C."/>
        </authorList>
    </citation>
    <scope>NUCLEOTIDE SEQUENCE</scope>
</reference>
<proteinExistence type="predicted"/>
<dbReference type="PANTHER" id="PTHR43316">
    <property type="entry name" value="HYDROLASE, HALOACID DELAHOGENASE-RELATED"/>
    <property type="match status" value="1"/>
</dbReference>
<name>A0A812R779_9DINO</name>
<dbReference type="Gene3D" id="1.10.150.240">
    <property type="entry name" value="Putative phosphatase, domain 2"/>
    <property type="match status" value="1"/>
</dbReference>
<accession>A0A812R779</accession>
<dbReference type="SFLD" id="SFLDS00003">
    <property type="entry name" value="Haloacid_Dehalogenase"/>
    <property type="match status" value="1"/>
</dbReference>
<dbReference type="PANTHER" id="PTHR43316:SF3">
    <property type="entry name" value="HALOACID DEHALOGENASE, TYPE II (AFU_ORTHOLOGUE AFUA_2G07750)-RELATED"/>
    <property type="match status" value="1"/>
</dbReference>
<dbReference type="SUPFAM" id="SSF56784">
    <property type="entry name" value="HAD-like"/>
    <property type="match status" value="1"/>
</dbReference>
<organism evidence="2 3">
    <name type="scientific">Symbiodinium natans</name>
    <dbReference type="NCBI Taxonomy" id="878477"/>
    <lineage>
        <taxon>Eukaryota</taxon>
        <taxon>Sar</taxon>
        <taxon>Alveolata</taxon>
        <taxon>Dinophyceae</taxon>
        <taxon>Suessiales</taxon>
        <taxon>Symbiodiniaceae</taxon>
        <taxon>Symbiodinium</taxon>
    </lineage>
</organism>
<evidence type="ECO:0000313" key="2">
    <source>
        <dbReference type="EMBL" id="CAE7422600.1"/>
    </source>
</evidence>
<dbReference type="InterPro" id="IPR023198">
    <property type="entry name" value="PGP-like_dom2"/>
</dbReference>
<protein>
    <submittedName>
        <fullName evidence="2">Hdl IVa protein</fullName>
    </submittedName>
</protein>
<dbReference type="PRINTS" id="PR00413">
    <property type="entry name" value="HADHALOGNASE"/>
</dbReference>
<evidence type="ECO:0000256" key="1">
    <source>
        <dbReference type="ARBA" id="ARBA00022801"/>
    </source>
</evidence>
<dbReference type="GO" id="GO:0016787">
    <property type="term" value="F:hydrolase activity"/>
    <property type="evidence" value="ECO:0007669"/>
    <property type="project" value="UniProtKB-KW"/>
</dbReference>